<sequence length="163" mass="17591">MQKILKAFTLIELLVVIAVLAVLAAMVMIAINPAGMMQKARDSTRVSDVATLRDAINIRLAEPVILTDTAMRSSCTAGTTFNCDGTGALNWVTVDLCAYLSTLPRDPTNTGSLCYRYVASGNTYELNVKLEHPNNATKMQNDGGNSNNWYEVGTDPGLDLMGE</sequence>
<keyword evidence="2" id="KW-0812">Transmembrane</keyword>
<reference evidence="4" key="1">
    <citation type="submission" date="2017-09" db="EMBL/GenBank/DDBJ databases">
        <title>Depth-based differentiation of microbial function through sediment-hosted aquifers and enrichment of novel symbionts in the deep terrestrial subsurface.</title>
        <authorList>
            <person name="Probst A.J."/>
            <person name="Ladd B."/>
            <person name="Jarett J.K."/>
            <person name="Geller-Mcgrath D.E."/>
            <person name="Sieber C.M.K."/>
            <person name="Emerson J.B."/>
            <person name="Anantharaman K."/>
            <person name="Thomas B.C."/>
            <person name="Malmstrom R."/>
            <person name="Stieglmeier M."/>
            <person name="Klingl A."/>
            <person name="Woyke T."/>
            <person name="Ryan C.M."/>
            <person name="Banfield J.F."/>
        </authorList>
    </citation>
    <scope>NUCLEOTIDE SEQUENCE [LARGE SCALE GENOMIC DNA]</scope>
</reference>
<proteinExistence type="predicted"/>
<feature type="region of interest" description="Disordered" evidence="1">
    <location>
        <begin position="140"/>
        <end position="163"/>
    </location>
</feature>
<accession>A0A2M8EIT1</accession>
<name>A0A2M8EIT1_UNCKA</name>
<dbReference type="SUPFAM" id="SSF54523">
    <property type="entry name" value="Pili subunits"/>
    <property type="match status" value="1"/>
</dbReference>
<keyword evidence="2" id="KW-0472">Membrane</keyword>
<dbReference type="InterPro" id="IPR012902">
    <property type="entry name" value="N_methyl_site"/>
</dbReference>
<dbReference type="EMBL" id="PFSK01000030">
    <property type="protein sequence ID" value="PJC22596.1"/>
    <property type="molecule type" value="Genomic_DNA"/>
</dbReference>
<evidence type="ECO:0000256" key="2">
    <source>
        <dbReference type="SAM" id="Phobius"/>
    </source>
</evidence>
<evidence type="ECO:0000256" key="1">
    <source>
        <dbReference type="SAM" id="MobiDB-lite"/>
    </source>
</evidence>
<protein>
    <recommendedName>
        <fullName evidence="5">Type II secretion system protein GspG C-terminal domain-containing protein</fullName>
    </recommendedName>
</protein>
<dbReference type="Proteomes" id="UP000228781">
    <property type="component" value="Unassembled WGS sequence"/>
</dbReference>
<evidence type="ECO:0000313" key="3">
    <source>
        <dbReference type="EMBL" id="PJC22596.1"/>
    </source>
</evidence>
<dbReference type="Gene3D" id="3.30.700.10">
    <property type="entry name" value="Glycoprotein, Type 4 Pilin"/>
    <property type="match status" value="1"/>
</dbReference>
<feature type="compositionally biased region" description="Polar residues" evidence="1">
    <location>
        <begin position="140"/>
        <end position="149"/>
    </location>
</feature>
<organism evidence="3 4">
    <name type="scientific">candidate division WWE3 bacterium CG_4_9_14_0_2_um_filter_48_10</name>
    <dbReference type="NCBI Taxonomy" id="1975078"/>
    <lineage>
        <taxon>Bacteria</taxon>
        <taxon>Katanobacteria</taxon>
    </lineage>
</organism>
<dbReference type="Pfam" id="PF07963">
    <property type="entry name" value="N_methyl"/>
    <property type="match status" value="1"/>
</dbReference>
<evidence type="ECO:0008006" key="5">
    <source>
        <dbReference type="Google" id="ProtNLM"/>
    </source>
</evidence>
<gene>
    <name evidence="3" type="ORF">CO059_02150</name>
</gene>
<dbReference type="NCBIfam" id="TIGR02532">
    <property type="entry name" value="IV_pilin_GFxxxE"/>
    <property type="match status" value="1"/>
</dbReference>
<keyword evidence="2" id="KW-1133">Transmembrane helix</keyword>
<feature type="transmembrane region" description="Helical" evidence="2">
    <location>
        <begin position="7"/>
        <end position="31"/>
    </location>
</feature>
<dbReference type="AlphaFoldDB" id="A0A2M8EIT1"/>
<dbReference type="InterPro" id="IPR045584">
    <property type="entry name" value="Pilin-like"/>
</dbReference>
<comment type="caution">
    <text evidence="3">The sequence shown here is derived from an EMBL/GenBank/DDBJ whole genome shotgun (WGS) entry which is preliminary data.</text>
</comment>
<evidence type="ECO:0000313" key="4">
    <source>
        <dbReference type="Proteomes" id="UP000228781"/>
    </source>
</evidence>